<reference evidence="1" key="1">
    <citation type="submission" date="2019-10" db="EMBL/GenBank/DDBJ databases">
        <authorList>
            <person name="Paulsen S."/>
        </authorList>
    </citation>
    <scope>NUCLEOTIDE SEQUENCE</scope>
    <source>
        <strain evidence="1">LMG 19692</strain>
    </source>
</reference>
<evidence type="ECO:0000313" key="1">
    <source>
        <dbReference type="EMBL" id="NLR22778.1"/>
    </source>
</evidence>
<dbReference type="RefSeq" id="WP_130127255.1">
    <property type="nucleotide sequence ID" value="NZ_CP137579.1"/>
</dbReference>
<accession>A0A8I2KRA1</accession>
<keyword evidence="4" id="KW-1185">Reference proteome</keyword>
<dbReference type="EMBL" id="WEIA01000010">
    <property type="protein sequence ID" value="NLR22778.1"/>
    <property type="molecule type" value="Genomic_DNA"/>
</dbReference>
<sequence length="64" mass="7018">MGQYERDEAIKYILENNKTNLLSKLGVLSDVENGTFVIEEVSQLASILGYRISGSSDNPVITAI</sequence>
<reference evidence="2 4" key="2">
    <citation type="submission" date="2023-10" db="EMBL/GenBank/DDBJ databases">
        <title>To unveil natural product biosynthetic capacity in Pseudoalteromonas.</title>
        <authorList>
            <person name="Wang J."/>
        </authorList>
    </citation>
    <scope>NUCLEOTIDE SEQUENCE [LARGE SCALE GENOMIC DNA]</scope>
    <source>
        <strain evidence="2 4">DSM 15914</strain>
    </source>
</reference>
<evidence type="ECO:0000313" key="4">
    <source>
        <dbReference type="Proteomes" id="UP001304419"/>
    </source>
</evidence>
<organism evidence="1 3">
    <name type="scientific">Pseudoalteromonas maricaloris</name>
    <dbReference type="NCBI Taxonomy" id="184924"/>
    <lineage>
        <taxon>Bacteria</taxon>
        <taxon>Pseudomonadati</taxon>
        <taxon>Pseudomonadota</taxon>
        <taxon>Gammaproteobacteria</taxon>
        <taxon>Alteromonadales</taxon>
        <taxon>Pseudoalteromonadaceae</taxon>
        <taxon>Pseudoalteromonas</taxon>
    </lineage>
</organism>
<protein>
    <submittedName>
        <fullName evidence="1">Uncharacterized protein</fullName>
    </submittedName>
</protein>
<dbReference type="AlphaFoldDB" id="A0A8I2KRA1"/>
<dbReference type="EMBL" id="CP137579">
    <property type="protein sequence ID" value="WOX31041.1"/>
    <property type="molecule type" value="Genomic_DNA"/>
</dbReference>
<dbReference type="Proteomes" id="UP001304419">
    <property type="component" value="Chromosome 2"/>
</dbReference>
<evidence type="ECO:0000313" key="3">
    <source>
        <dbReference type="Proteomes" id="UP000646877"/>
    </source>
</evidence>
<name>A0A8I2KRA1_9GAMM</name>
<gene>
    <name evidence="1" type="ORF">F9Y85_16000</name>
    <name evidence="2" type="ORF">R5H13_24550</name>
</gene>
<evidence type="ECO:0000313" key="2">
    <source>
        <dbReference type="EMBL" id="WOX31041.1"/>
    </source>
</evidence>
<proteinExistence type="predicted"/>
<dbReference type="Proteomes" id="UP000646877">
    <property type="component" value="Unassembled WGS sequence"/>
</dbReference>